<sequence length="79" mass="8983">MQEVSIGTMGTACGTPGALRSHHVHQTNRVRLLEPIIYIGWCEGWSWYDGYSTRPPRNTNTYTNAAPCDHERSCRVYLV</sequence>
<accession>A0A8T2K633</accession>
<reference evidence="1" key="1">
    <citation type="thesis" date="2020" institute="ProQuest LLC" country="789 East Eisenhower Parkway, Ann Arbor, MI, USA">
        <title>Comparative Genomics and Chromosome Evolution.</title>
        <authorList>
            <person name="Mudd A.B."/>
        </authorList>
    </citation>
    <scope>NUCLEOTIDE SEQUENCE</scope>
    <source>
        <strain evidence="1">Female2</strain>
        <tissue evidence="1">Blood</tissue>
    </source>
</reference>
<evidence type="ECO:0000313" key="1">
    <source>
        <dbReference type="EMBL" id="KAG8451613.1"/>
    </source>
</evidence>
<dbReference type="EMBL" id="JAACNH010000002">
    <property type="protein sequence ID" value="KAG8451613.1"/>
    <property type="molecule type" value="Genomic_DNA"/>
</dbReference>
<gene>
    <name evidence="1" type="ORF">GDO86_003708</name>
</gene>
<dbReference type="Proteomes" id="UP000812440">
    <property type="component" value="Chromosome 2"/>
</dbReference>
<dbReference type="AlphaFoldDB" id="A0A8T2K633"/>
<comment type="caution">
    <text evidence="1">The sequence shown here is derived from an EMBL/GenBank/DDBJ whole genome shotgun (WGS) entry which is preliminary data.</text>
</comment>
<name>A0A8T2K633_9PIPI</name>
<protein>
    <submittedName>
        <fullName evidence="1">Uncharacterized protein</fullName>
    </submittedName>
</protein>
<organism evidence="1 2">
    <name type="scientific">Hymenochirus boettgeri</name>
    <name type="common">Congo dwarf clawed frog</name>
    <dbReference type="NCBI Taxonomy" id="247094"/>
    <lineage>
        <taxon>Eukaryota</taxon>
        <taxon>Metazoa</taxon>
        <taxon>Chordata</taxon>
        <taxon>Craniata</taxon>
        <taxon>Vertebrata</taxon>
        <taxon>Euteleostomi</taxon>
        <taxon>Amphibia</taxon>
        <taxon>Batrachia</taxon>
        <taxon>Anura</taxon>
        <taxon>Pipoidea</taxon>
        <taxon>Pipidae</taxon>
        <taxon>Pipinae</taxon>
        <taxon>Hymenochirus</taxon>
    </lineage>
</organism>
<keyword evidence="2" id="KW-1185">Reference proteome</keyword>
<proteinExistence type="predicted"/>
<evidence type="ECO:0000313" key="2">
    <source>
        <dbReference type="Proteomes" id="UP000812440"/>
    </source>
</evidence>